<protein>
    <submittedName>
        <fullName evidence="1">Uncharacterized protein</fullName>
    </submittedName>
</protein>
<evidence type="ECO:0000313" key="1">
    <source>
        <dbReference type="EMBL" id="MPV86985.1"/>
    </source>
</evidence>
<dbReference type="InterPro" id="IPR013320">
    <property type="entry name" value="ConA-like_dom_sf"/>
</dbReference>
<dbReference type="EMBL" id="WHNW01000015">
    <property type="protein sequence ID" value="MPV86985.1"/>
    <property type="molecule type" value="Genomic_DNA"/>
</dbReference>
<comment type="caution">
    <text evidence="1">The sequence shown here is derived from an EMBL/GenBank/DDBJ whole genome shotgun (WGS) entry which is preliminary data.</text>
</comment>
<dbReference type="Proteomes" id="UP000471298">
    <property type="component" value="Unassembled WGS sequence"/>
</dbReference>
<accession>A0A6N7EZN8</accession>
<dbReference type="Gene3D" id="2.60.120.200">
    <property type="match status" value="1"/>
</dbReference>
<dbReference type="AlphaFoldDB" id="A0A6N7EZN8"/>
<sequence length="317" mass="35055">MIRQLIFLLVLFPFFAGSQGVLPVHRYHVQKGPLDEISHIEPSFGLSLRRIGADYTGFALRLRRSSDNALADVAFDDEQGLVTANSEVTLVSDGSTTTLSGFAGASNLFVRTWYDQNGNTGFNAVQAVNNRQPRLVFNSAGTGNDKPSILFNGNSWLEINQGVQNILGGGIRGSFILWTRPTSNAPQFSFGARFPDDWRWTFHINWNDGRVYFDSAESCCAVNRSFLNSTNLNQYNSYTFIRGTGYKTARVSSAPTALNNAAAASTAKTGGAFWLGWNWPGNSQRYQGNLSEVLMFKTDVSQADALLVEDNQINFWQ</sequence>
<evidence type="ECO:0000313" key="2">
    <source>
        <dbReference type="Proteomes" id="UP000471298"/>
    </source>
</evidence>
<keyword evidence="2" id="KW-1185">Reference proteome</keyword>
<name>A0A6N7EZN8_9GAMM</name>
<proteinExistence type="predicted"/>
<organism evidence="1 2">
    <name type="scientific">Ostreibacterium oceani</name>
    <dbReference type="NCBI Taxonomy" id="2654998"/>
    <lineage>
        <taxon>Bacteria</taxon>
        <taxon>Pseudomonadati</taxon>
        <taxon>Pseudomonadota</taxon>
        <taxon>Gammaproteobacteria</taxon>
        <taxon>Cardiobacteriales</taxon>
        <taxon>Ostreibacteriaceae</taxon>
        <taxon>Ostreibacterium</taxon>
    </lineage>
</organism>
<gene>
    <name evidence="1" type="ORF">GCU85_09630</name>
</gene>
<dbReference type="InParanoid" id="A0A6N7EZN8"/>
<reference evidence="1 2" key="1">
    <citation type="submission" date="2019-10" db="EMBL/GenBank/DDBJ databases">
        <title>Cardiobacteriales fam. a chemoheterotrophic member of the order Cardiobacteriales, and proposal of Cardiobacteriales fam. nov.</title>
        <authorList>
            <person name="Wang C."/>
        </authorList>
    </citation>
    <scope>NUCLEOTIDE SEQUENCE [LARGE SCALE GENOMIC DNA]</scope>
    <source>
        <strain evidence="1 2">ML27</strain>
    </source>
</reference>
<dbReference type="SUPFAM" id="SSF49899">
    <property type="entry name" value="Concanavalin A-like lectins/glucanases"/>
    <property type="match status" value="1"/>
</dbReference>
<dbReference type="RefSeq" id="WP_152810975.1">
    <property type="nucleotide sequence ID" value="NZ_WHNW01000015.1"/>
</dbReference>